<evidence type="ECO:0000256" key="1">
    <source>
        <dbReference type="SAM" id="MobiDB-lite"/>
    </source>
</evidence>
<dbReference type="GeneID" id="78818651"/>
<protein>
    <submittedName>
        <fullName evidence="2">Right-handed parallel beta-helix repeat-containing protein</fullName>
    </submittedName>
</protein>
<keyword evidence="3" id="KW-1185">Reference proteome</keyword>
<name>A0ABD5Y1Y3_9EURY</name>
<sequence>MASDQLSRRRFLKGVTTTALVTGAAGCSRNDREPTEAEGVSTRINRVSPTDSPAPTESPTATGTPTSTPIPEVVAEYGDRFDSIVNIVEAGADNQGSEPINDVLTKAIADNTLVYFPDGRYKLDYLEIKDTHQFGLVSIPNTETVLVPNGPISEIGNQFINLMWVSDVLLDGFEFDFSESDVGGALRVIAEGDIIARNLRTRGPLPDQNSEENHVAYRFEVQKPDAKGLVERVVARDGGHDGGDGVGIFVGKDHSGSLTFRNCEVANFPNNGLYASAPGQTLDGYTGNNGDIHVRGGRYENNNVANVRVGSTGSTVKDVTVTVDKVPPALPGGTLNVRGIWLRERNDLLVEDCKIEFTENAAEGFGAISYNPMHGSSTVRNTEIRVDRDDYNAIRAIDSSRGGTEAPLHFENVTVTGTAAKGAAIEIADRPKTTFQNCRIEQLGQNRSGILLIDSDNCVVADSTIRVSNQPIATRDASVDRENLTIETLSPAETTATPSVDPTITPPANQNETTR</sequence>
<dbReference type="PROSITE" id="PS51318">
    <property type="entry name" value="TAT"/>
    <property type="match status" value="1"/>
</dbReference>
<accession>A0ABD5Y1Y3</accession>
<feature type="region of interest" description="Disordered" evidence="1">
    <location>
        <begin position="487"/>
        <end position="515"/>
    </location>
</feature>
<dbReference type="EMBL" id="JBHTAS010000001">
    <property type="protein sequence ID" value="MFC7138414.1"/>
    <property type="molecule type" value="Genomic_DNA"/>
</dbReference>
<dbReference type="InterPro" id="IPR006311">
    <property type="entry name" value="TAT_signal"/>
</dbReference>
<dbReference type="Proteomes" id="UP001596432">
    <property type="component" value="Unassembled WGS sequence"/>
</dbReference>
<dbReference type="InterPro" id="IPR011050">
    <property type="entry name" value="Pectin_lyase_fold/virulence"/>
</dbReference>
<proteinExistence type="predicted"/>
<evidence type="ECO:0000313" key="2">
    <source>
        <dbReference type="EMBL" id="MFC7138414.1"/>
    </source>
</evidence>
<gene>
    <name evidence="2" type="ORF">ACFQMA_01005</name>
</gene>
<comment type="caution">
    <text evidence="2">The sequence shown here is derived from an EMBL/GenBank/DDBJ whole genome shotgun (WGS) entry which is preliminary data.</text>
</comment>
<evidence type="ECO:0000313" key="3">
    <source>
        <dbReference type="Proteomes" id="UP001596432"/>
    </source>
</evidence>
<feature type="region of interest" description="Disordered" evidence="1">
    <location>
        <begin position="23"/>
        <end position="70"/>
    </location>
</feature>
<reference evidence="2 3" key="1">
    <citation type="journal article" date="2019" name="Int. J. Syst. Evol. Microbiol.">
        <title>The Global Catalogue of Microorganisms (GCM) 10K type strain sequencing project: providing services to taxonomists for standard genome sequencing and annotation.</title>
        <authorList>
            <consortium name="The Broad Institute Genomics Platform"/>
            <consortium name="The Broad Institute Genome Sequencing Center for Infectious Disease"/>
            <person name="Wu L."/>
            <person name="Ma J."/>
        </authorList>
    </citation>
    <scope>NUCLEOTIDE SEQUENCE [LARGE SCALE GENOMIC DNA]</scope>
    <source>
        <strain evidence="2 3">XZYJT29</strain>
    </source>
</reference>
<dbReference type="AlphaFoldDB" id="A0ABD5Y1Y3"/>
<feature type="compositionally biased region" description="Low complexity" evidence="1">
    <location>
        <begin position="48"/>
        <end position="70"/>
    </location>
</feature>
<dbReference type="RefSeq" id="WP_274324042.1">
    <property type="nucleotide sequence ID" value="NZ_CP118158.1"/>
</dbReference>
<dbReference type="SUPFAM" id="SSF51126">
    <property type="entry name" value="Pectin lyase-like"/>
    <property type="match status" value="2"/>
</dbReference>
<organism evidence="2 3">
    <name type="scientific">Halosimplex aquaticum</name>
    <dbReference type="NCBI Taxonomy" id="3026162"/>
    <lineage>
        <taxon>Archaea</taxon>
        <taxon>Methanobacteriati</taxon>
        <taxon>Methanobacteriota</taxon>
        <taxon>Stenosarchaea group</taxon>
        <taxon>Halobacteria</taxon>
        <taxon>Halobacteriales</taxon>
        <taxon>Haloarculaceae</taxon>
        <taxon>Halosimplex</taxon>
    </lineage>
</organism>